<dbReference type="InterPro" id="IPR006199">
    <property type="entry name" value="LexA_DNA-bd_dom"/>
</dbReference>
<reference evidence="24" key="1">
    <citation type="submission" date="2017-09" db="EMBL/GenBank/DDBJ databases">
        <title>Depth-based differentiation of microbial function through sediment-hosted aquifers and enrichment of novel symbionts in the deep terrestrial subsurface.</title>
        <authorList>
            <person name="Probst A.J."/>
            <person name="Ladd B."/>
            <person name="Jarett J.K."/>
            <person name="Geller-Mcgrath D.E."/>
            <person name="Sieber C.M.K."/>
            <person name="Emerson J.B."/>
            <person name="Anantharaman K."/>
            <person name="Thomas B.C."/>
            <person name="Malmstrom R."/>
            <person name="Stieglmeier M."/>
            <person name="Klingl A."/>
            <person name="Woyke T."/>
            <person name="Ryan C.M."/>
            <person name="Banfield J.F."/>
        </authorList>
    </citation>
    <scope>NUCLEOTIDE SEQUENCE [LARGE SCALE GENOMIC DNA]</scope>
</reference>
<evidence type="ECO:0000256" key="15">
    <source>
        <dbReference type="ARBA" id="ARBA00023204"/>
    </source>
</evidence>
<evidence type="ECO:0000256" key="19">
    <source>
        <dbReference type="RuleBase" id="RU003991"/>
    </source>
</evidence>
<comment type="similarity">
    <text evidence="1 18 19">Belongs to the peptidase S24 family.</text>
</comment>
<dbReference type="InterPro" id="IPR017985">
    <property type="entry name" value="MeTrfase_CN4_CS"/>
</dbReference>
<sequence length="456" mass="52117">MLTKKQKNVLDYIQKYTQKKGYSPSYDEIRKHLKLSSVSTVNHYVKILQEKGFIKHEKNTARSTEIKEKEGYIKIPFKGYISAGLPIEAVEEFETISIPSRLATQGSLFALSVKGDSMIDEGIFDGDTVIIKKQSSVEDGETAVALINNNEVTLKKIFKEKNRIRLQPANPKLKPFYVKEIIIQGKVISTFRNLEEQEKKDGKIRFNNIYRSDCVEFMKSMDENFVDLTVTSPPYDELRNYKGYSFDFENIAKQLFRITKKGGIVVWVVGDKIKKGNKSLTSFKQALFFQQVGFNVHDVMIYRKKNTPFMRSNAYTNCFEFMFILSKGSPKTFNPLRVKTVRQGHEKLPFNKGADGINRKVLGELKPEKTMTNIWEYAVGYGGSTCDKIAFEHPAIFPERLAEDHVLSWTNNGDVVFDPMCGSGTTCKVARKNNRYYIGCDVSADYVNLANKRLSI</sequence>
<evidence type="ECO:0000256" key="2">
    <source>
        <dbReference type="ARBA" id="ARBA00010203"/>
    </source>
</evidence>
<dbReference type="GO" id="GO:0006260">
    <property type="term" value="P:DNA replication"/>
    <property type="evidence" value="ECO:0007669"/>
    <property type="project" value="UniProtKB-UniRule"/>
</dbReference>
<keyword evidence="6" id="KW-0949">S-adenosyl-L-methionine</keyword>
<evidence type="ECO:0000256" key="14">
    <source>
        <dbReference type="ARBA" id="ARBA00023163"/>
    </source>
</evidence>
<dbReference type="GO" id="GO:0006281">
    <property type="term" value="P:DNA repair"/>
    <property type="evidence" value="ECO:0007669"/>
    <property type="project" value="UniProtKB-UniRule"/>
</dbReference>
<gene>
    <name evidence="18" type="primary">lexA</name>
    <name evidence="23" type="ORF">COU28_03915</name>
</gene>
<feature type="domain" description="DNA methylase N-4/N-6" evidence="21">
    <location>
        <begin position="226"/>
        <end position="452"/>
    </location>
</feature>
<keyword evidence="8" id="KW-0680">Restriction system</keyword>
<dbReference type="SUPFAM" id="SSF46785">
    <property type="entry name" value="Winged helix' DNA-binding domain"/>
    <property type="match status" value="1"/>
</dbReference>
<evidence type="ECO:0000256" key="1">
    <source>
        <dbReference type="ARBA" id="ARBA00007484"/>
    </source>
</evidence>
<dbReference type="PRINTS" id="PR00726">
    <property type="entry name" value="LEXASERPTASE"/>
</dbReference>
<evidence type="ECO:0000259" key="21">
    <source>
        <dbReference type="Pfam" id="PF01555"/>
    </source>
</evidence>
<evidence type="ECO:0000313" key="24">
    <source>
        <dbReference type="Proteomes" id="UP000230852"/>
    </source>
</evidence>
<keyword evidence="16 18" id="KW-0742">SOS response</keyword>
<evidence type="ECO:0000256" key="7">
    <source>
        <dbReference type="ARBA" id="ARBA00022705"/>
    </source>
</evidence>
<dbReference type="Pfam" id="PF01555">
    <property type="entry name" value="N6_N4_Mtase"/>
    <property type="match status" value="1"/>
</dbReference>
<comment type="similarity">
    <text evidence="2">Belongs to the N(4)/N(6)-methyltransferase family. N(4) subfamily.</text>
</comment>
<evidence type="ECO:0000256" key="17">
    <source>
        <dbReference type="ARBA" id="ARBA00049120"/>
    </source>
</evidence>
<comment type="caution">
    <text evidence="23">The sequence shown here is derived from an EMBL/GenBank/DDBJ whole genome shotgun (WGS) entry which is preliminary data.</text>
</comment>
<dbReference type="GO" id="GO:0009307">
    <property type="term" value="P:DNA restriction-modification system"/>
    <property type="evidence" value="ECO:0007669"/>
    <property type="project" value="UniProtKB-KW"/>
</dbReference>
<evidence type="ECO:0000256" key="10">
    <source>
        <dbReference type="ARBA" id="ARBA00022801"/>
    </source>
</evidence>
<dbReference type="Gene3D" id="1.10.10.10">
    <property type="entry name" value="Winged helix-like DNA-binding domain superfamily/Winged helix DNA-binding domain"/>
    <property type="match status" value="1"/>
</dbReference>
<name>A0A2H0TXQ0_9BACT</name>
<dbReference type="InterPro" id="IPR006197">
    <property type="entry name" value="Peptidase_S24_LexA"/>
</dbReference>
<evidence type="ECO:0000256" key="11">
    <source>
        <dbReference type="ARBA" id="ARBA00022813"/>
    </source>
</evidence>
<keyword evidence="15 18" id="KW-0234">DNA repair</keyword>
<dbReference type="InterPro" id="IPR029063">
    <property type="entry name" value="SAM-dependent_MTases_sf"/>
</dbReference>
<dbReference type="Gene3D" id="3.40.50.150">
    <property type="entry name" value="Vaccinia Virus protein VP39"/>
    <property type="match status" value="1"/>
</dbReference>
<dbReference type="GO" id="GO:0009432">
    <property type="term" value="P:SOS response"/>
    <property type="evidence" value="ECO:0007669"/>
    <property type="project" value="UniProtKB-UniRule"/>
</dbReference>
<dbReference type="SUPFAM" id="SSF51306">
    <property type="entry name" value="LexA/Signal peptidase"/>
    <property type="match status" value="1"/>
</dbReference>
<feature type="domain" description="LexA repressor DNA-binding" evidence="22">
    <location>
        <begin position="2"/>
        <end position="62"/>
    </location>
</feature>
<dbReference type="HAMAP" id="MF_00015">
    <property type="entry name" value="LexA"/>
    <property type="match status" value="1"/>
</dbReference>
<dbReference type="InterPro" id="IPR036388">
    <property type="entry name" value="WH-like_DNA-bd_sf"/>
</dbReference>
<keyword evidence="13 18" id="KW-0238">DNA-binding</keyword>
<keyword evidence="14 18" id="KW-0804">Transcription</keyword>
<evidence type="ECO:0000313" key="23">
    <source>
        <dbReference type="EMBL" id="PIR77999.1"/>
    </source>
</evidence>
<dbReference type="GO" id="GO:0032259">
    <property type="term" value="P:methylation"/>
    <property type="evidence" value="ECO:0007669"/>
    <property type="project" value="UniProtKB-KW"/>
</dbReference>
<keyword evidence="4" id="KW-0489">Methyltransferase</keyword>
<evidence type="ECO:0000256" key="6">
    <source>
        <dbReference type="ARBA" id="ARBA00022691"/>
    </source>
</evidence>
<keyword evidence="7 18" id="KW-0235">DNA replication</keyword>
<evidence type="ECO:0000259" key="20">
    <source>
        <dbReference type="Pfam" id="PF00717"/>
    </source>
</evidence>
<dbReference type="InterPro" id="IPR036390">
    <property type="entry name" value="WH_DNA-bd_sf"/>
</dbReference>
<dbReference type="GO" id="GO:0045892">
    <property type="term" value="P:negative regulation of DNA-templated transcription"/>
    <property type="evidence" value="ECO:0007669"/>
    <property type="project" value="UniProtKB-UniRule"/>
</dbReference>
<dbReference type="SUPFAM" id="SSF53335">
    <property type="entry name" value="S-adenosyl-L-methionine-dependent methyltransferases"/>
    <property type="match status" value="1"/>
</dbReference>
<keyword evidence="9 18" id="KW-0227">DNA damage</keyword>
<dbReference type="InterPro" id="IPR036286">
    <property type="entry name" value="LexA/Signal_pep-like_sf"/>
</dbReference>
<evidence type="ECO:0000256" key="13">
    <source>
        <dbReference type="ARBA" id="ARBA00023125"/>
    </source>
</evidence>
<evidence type="ECO:0000256" key="12">
    <source>
        <dbReference type="ARBA" id="ARBA00023015"/>
    </source>
</evidence>
<protein>
    <recommendedName>
        <fullName evidence="18">LexA repressor</fullName>
        <ecNumber evidence="18">3.4.21.88</ecNumber>
    </recommendedName>
</protein>
<dbReference type="Pfam" id="PF00717">
    <property type="entry name" value="Peptidase_S24"/>
    <property type="match status" value="1"/>
</dbReference>
<dbReference type="GO" id="GO:0006508">
    <property type="term" value="P:proteolysis"/>
    <property type="evidence" value="ECO:0007669"/>
    <property type="project" value="InterPro"/>
</dbReference>
<keyword evidence="5" id="KW-0808">Transferase</keyword>
<organism evidence="23 24">
    <name type="scientific">Candidatus Magasanikbacteria bacterium CG10_big_fil_rev_8_21_14_0_10_36_16</name>
    <dbReference type="NCBI Taxonomy" id="1974645"/>
    <lineage>
        <taxon>Bacteria</taxon>
        <taxon>Candidatus Magasanikiibacteriota</taxon>
    </lineage>
</organism>
<evidence type="ECO:0000256" key="9">
    <source>
        <dbReference type="ARBA" id="ARBA00022763"/>
    </source>
</evidence>
<feature type="active site" description="For autocatalytic cleavage activity" evidence="18">
    <location>
        <position position="155"/>
    </location>
</feature>
<dbReference type="InterPro" id="IPR039418">
    <property type="entry name" value="LexA-like"/>
</dbReference>
<feature type="DNA-binding region" description="H-T-H motif" evidence="18">
    <location>
        <begin position="26"/>
        <end position="46"/>
    </location>
</feature>
<evidence type="ECO:0000256" key="4">
    <source>
        <dbReference type="ARBA" id="ARBA00022603"/>
    </source>
</evidence>
<keyword evidence="12 18" id="KW-0805">Transcription regulation</keyword>
<dbReference type="GO" id="GO:0008170">
    <property type="term" value="F:N-methyltransferase activity"/>
    <property type="evidence" value="ECO:0007669"/>
    <property type="project" value="InterPro"/>
</dbReference>
<dbReference type="EC" id="3.4.21.88" evidence="18"/>
<dbReference type="PANTHER" id="PTHR33516:SF2">
    <property type="entry name" value="LEXA REPRESSOR-RELATED"/>
    <property type="match status" value="1"/>
</dbReference>
<dbReference type="NCBIfam" id="TIGR00498">
    <property type="entry name" value="lexA"/>
    <property type="match status" value="1"/>
</dbReference>
<dbReference type="Pfam" id="PF01726">
    <property type="entry name" value="LexA_DNA_bind"/>
    <property type="match status" value="1"/>
</dbReference>
<accession>A0A2H0TXQ0</accession>
<evidence type="ECO:0000259" key="22">
    <source>
        <dbReference type="Pfam" id="PF01726"/>
    </source>
</evidence>
<evidence type="ECO:0000256" key="16">
    <source>
        <dbReference type="ARBA" id="ARBA00023236"/>
    </source>
</evidence>
<feature type="site" description="Cleavage; by autolysis" evidence="18">
    <location>
        <begin position="83"/>
        <end position="84"/>
    </location>
</feature>
<dbReference type="InterPro" id="IPR050077">
    <property type="entry name" value="LexA_repressor"/>
</dbReference>
<comment type="function">
    <text evidence="18">Represses a number of genes involved in the response to DNA damage (SOS response), including recA and lexA. In the presence of single-stranded DNA, RecA interacts with LexA causing an autocatalytic cleavage which disrupts the DNA-binding part of LexA, leading to derepression of the SOS regulon and eventually DNA repair.</text>
</comment>
<evidence type="ECO:0000256" key="5">
    <source>
        <dbReference type="ARBA" id="ARBA00022679"/>
    </source>
</evidence>
<dbReference type="InterPro" id="IPR006200">
    <property type="entry name" value="LexA"/>
</dbReference>
<dbReference type="GO" id="GO:0003677">
    <property type="term" value="F:DNA binding"/>
    <property type="evidence" value="ECO:0007669"/>
    <property type="project" value="UniProtKB-UniRule"/>
</dbReference>
<comment type="catalytic activity">
    <reaction evidence="18">
        <text>Hydrolysis of Ala-|-Gly bond in repressor LexA.</text>
        <dbReference type="EC" id="3.4.21.88"/>
    </reaction>
</comment>
<dbReference type="Proteomes" id="UP000230852">
    <property type="component" value="Unassembled WGS sequence"/>
</dbReference>
<dbReference type="CDD" id="cd06529">
    <property type="entry name" value="S24_LexA-like"/>
    <property type="match status" value="1"/>
</dbReference>
<dbReference type="GO" id="GO:0004252">
    <property type="term" value="F:serine-type endopeptidase activity"/>
    <property type="evidence" value="ECO:0007669"/>
    <property type="project" value="UniProtKB-UniRule"/>
</dbReference>
<evidence type="ECO:0000256" key="8">
    <source>
        <dbReference type="ARBA" id="ARBA00022747"/>
    </source>
</evidence>
<keyword evidence="11 18" id="KW-0068">Autocatalytic cleavage</keyword>
<dbReference type="GO" id="GO:0015667">
    <property type="term" value="F:site-specific DNA-methyltransferase (cytosine-N4-specific) activity"/>
    <property type="evidence" value="ECO:0007669"/>
    <property type="project" value="UniProtKB-EC"/>
</dbReference>
<feature type="active site" description="For autocatalytic cleavage activity" evidence="18">
    <location>
        <position position="117"/>
    </location>
</feature>
<evidence type="ECO:0000256" key="18">
    <source>
        <dbReference type="HAMAP-Rule" id="MF_00015"/>
    </source>
</evidence>
<comment type="subunit">
    <text evidence="18">Homodimer.</text>
</comment>
<dbReference type="InterPro" id="IPR001091">
    <property type="entry name" value="RM_Methyltransferase"/>
</dbReference>
<dbReference type="InterPro" id="IPR002941">
    <property type="entry name" value="DNA_methylase_N4/N6"/>
</dbReference>
<dbReference type="Gene3D" id="2.10.109.10">
    <property type="entry name" value="Umud Fragment, subunit A"/>
    <property type="match status" value="1"/>
</dbReference>
<dbReference type="InterPro" id="IPR015927">
    <property type="entry name" value="Peptidase_S24_S26A/B/C"/>
</dbReference>
<keyword evidence="3 18" id="KW-0678">Repressor</keyword>
<feature type="domain" description="Peptidase S24/S26A/S26B/S26C" evidence="20">
    <location>
        <begin position="79"/>
        <end position="188"/>
    </location>
</feature>
<dbReference type="PANTHER" id="PTHR33516">
    <property type="entry name" value="LEXA REPRESSOR"/>
    <property type="match status" value="1"/>
</dbReference>
<dbReference type="EMBL" id="PFBU01000075">
    <property type="protein sequence ID" value="PIR77999.1"/>
    <property type="molecule type" value="Genomic_DNA"/>
</dbReference>
<keyword evidence="10 18" id="KW-0378">Hydrolase</keyword>
<dbReference type="PRINTS" id="PR00508">
    <property type="entry name" value="S21N4MTFRASE"/>
</dbReference>
<dbReference type="PROSITE" id="PS00093">
    <property type="entry name" value="N4_MTASE"/>
    <property type="match status" value="1"/>
</dbReference>
<comment type="catalytic activity">
    <reaction evidence="17">
        <text>a 2'-deoxycytidine in DNA + S-adenosyl-L-methionine = an N(4)-methyl-2'-deoxycytidine in DNA + S-adenosyl-L-homocysteine + H(+)</text>
        <dbReference type="Rhea" id="RHEA:16857"/>
        <dbReference type="Rhea" id="RHEA-COMP:11369"/>
        <dbReference type="Rhea" id="RHEA-COMP:13674"/>
        <dbReference type="ChEBI" id="CHEBI:15378"/>
        <dbReference type="ChEBI" id="CHEBI:57856"/>
        <dbReference type="ChEBI" id="CHEBI:59789"/>
        <dbReference type="ChEBI" id="CHEBI:85452"/>
        <dbReference type="ChEBI" id="CHEBI:137933"/>
        <dbReference type="EC" id="2.1.1.113"/>
    </reaction>
</comment>
<proteinExistence type="inferred from homology"/>
<dbReference type="AlphaFoldDB" id="A0A2H0TXQ0"/>
<evidence type="ECO:0000256" key="3">
    <source>
        <dbReference type="ARBA" id="ARBA00022491"/>
    </source>
</evidence>